<organism evidence="2 3">
    <name type="scientific">Elysia crispata</name>
    <name type="common">lettuce slug</name>
    <dbReference type="NCBI Taxonomy" id="231223"/>
    <lineage>
        <taxon>Eukaryota</taxon>
        <taxon>Metazoa</taxon>
        <taxon>Spiralia</taxon>
        <taxon>Lophotrochozoa</taxon>
        <taxon>Mollusca</taxon>
        <taxon>Gastropoda</taxon>
        <taxon>Heterobranchia</taxon>
        <taxon>Euthyneura</taxon>
        <taxon>Panpulmonata</taxon>
        <taxon>Sacoglossa</taxon>
        <taxon>Placobranchoidea</taxon>
        <taxon>Plakobranchidae</taxon>
        <taxon>Elysia</taxon>
    </lineage>
</organism>
<name>A0AAE1DNM6_9GAST</name>
<dbReference type="EMBL" id="JAWDGP010003106">
    <property type="protein sequence ID" value="KAK3777254.1"/>
    <property type="molecule type" value="Genomic_DNA"/>
</dbReference>
<dbReference type="Proteomes" id="UP001283361">
    <property type="component" value="Unassembled WGS sequence"/>
</dbReference>
<feature type="compositionally biased region" description="Polar residues" evidence="1">
    <location>
        <begin position="1"/>
        <end position="12"/>
    </location>
</feature>
<evidence type="ECO:0000313" key="2">
    <source>
        <dbReference type="EMBL" id="KAK3777254.1"/>
    </source>
</evidence>
<proteinExistence type="predicted"/>
<reference evidence="2" key="1">
    <citation type="journal article" date="2023" name="G3 (Bethesda)">
        <title>A reference genome for the long-term kleptoplast-retaining sea slug Elysia crispata morphotype clarki.</title>
        <authorList>
            <person name="Eastman K.E."/>
            <person name="Pendleton A.L."/>
            <person name="Shaikh M.A."/>
            <person name="Suttiyut T."/>
            <person name="Ogas R."/>
            <person name="Tomko P."/>
            <person name="Gavelis G."/>
            <person name="Widhalm J.R."/>
            <person name="Wisecaver J.H."/>
        </authorList>
    </citation>
    <scope>NUCLEOTIDE SEQUENCE</scope>
    <source>
        <strain evidence="2">ECLA1</strain>
    </source>
</reference>
<evidence type="ECO:0000313" key="3">
    <source>
        <dbReference type="Proteomes" id="UP001283361"/>
    </source>
</evidence>
<sequence>MVHTEASTQPTITKKGKYQPLHQPRPQQNEEWPNAIEIVDCEAKQLNPEFAMSYARIRVDGLSWQHNADSEMSEKRKLFPGEPPQRDTFGVEKRVKQKLTEIHLLARMTQNIDNMESRQCQVC</sequence>
<evidence type="ECO:0000256" key="1">
    <source>
        <dbReference type="SAM" id="MobiDB-lite"/>
    </source>
</evidence>
<comment type="caution">
    <text evidence="2">The sequence shown here is derived from an EMBL/GenBank/DDBJ whole genome shotgun (WGS) entry which is preliminary data.</text>
</comment>
<protein>
    <submittedName>
        <fullName evidence="2">Uncharacterized protein</fullName>
    </submittedName>
</protein>
<feature type="region of interest" description="Disordered" evidence="1">
    <location>
        <begin position="1"/>
        <end position="33"/>
    </location>
</feature>
<keyword evidence="3" id="KW-1185">Reference proteome</keyword>
<accession>A0AAE1DNM6</accession>
<gene>
    <name evidence="2" type="ORF">RRG08_007517</name>
</gene>
<dbReference type="AlphaFoldDB" id="A0AAE1DNM6"/>